<sequence>LLGCSVCRSSINCHIRHFCHCYLCNCRSHDCYWLDRILLDDLVCRKEEPGPYQALNRHDDLCYAVVFNFSECGAEVHRLTKIAGSGLATQRCLLSRDVSASLPCCCCVIYAA</sequence>
<feature type="non-terminal residue" evidence="1">
    <location>
        <position position="1"/>
    </location>
</feature>
<gene>
    <name evidence="1" type="primary">drg2</name>
</gene>
<reference evidence="1" key="1">
    <citation type="submission" date="2004-01" db="EMBL/GenBank/DDBJ databases">
        <title>Drought related sequences from durum wheat.</title>
        <authorList>
            <person name="Rampino P."/>
            <person name="Gulli M."/>
            <person name="Malatrasi M."/>
            <person name="Perrotta C."/>
        </authorList>
    </citation>
    <scope>NUCLEOTIDE SEQUENCE</scope>
</reference>
<evidence type="ECO:0000313" key="1">
    <source>
        <dbReference type="EMBL" id="CAF22028.1"/>
    </source>
</evidence>
<accession>Q2MG91</accession>
<name>Q2MG91_TRITD</name>
<protein>
    <submittedName>
        <fullName evidence="1">DRP2 protein</fullName>
    </submittedName>
</protein>
<organism evidence="1">
    <name type="scientific">Triticum turgidum subsp. durum</name>
    <name type="common">Durum wheat</name>
    <name type="synonym">Triticum durum</name>
    <dbReference type="NCBI Taxonomy" id="4567"/>
    <lineage>
        <taxon>Eukaryota</taxon>
        <taxon>Viridiplantae</taxon>
        <taxon>Streptophyta</taxon>
        <taxon>Embryophyta</taxon>
        <taxon>Tracheophyta</taxon>
        <taxon>Spermatophyta</taxon>
        <taxon>Magnoliopsida</taxon>
        <taxon>Liliopsida</taxon>
        <taxon>Poales</taxon>
        <taxon>Poaceae</taxon>
        <taxon>BOP clade</taxon>
        <taxon>Pooideae</taxon>
        <taxon>Triticodae</taxon>
        <taxon>Triticeae</taxon>
        <taxon>Triticinae</taxon>
        <taxon>Triticum</taxon>
    </lineage>
</organism>
<dbReference type="EMBL" id="AJ622890">
    <property type="protein sequence ID" value="CAF22028.1"/>
    <property type="molecule type" value="mRNA"/>
</dbReference>
<dbReference type="AlphaFoldDB" id="Q2MG91"/>
<proteinExistence type="evidence at transcript level"/>